<evidence type="ECO:0000313" key="3">
    <source>
        <dbReference type="Proteomes" id="UP000248168"/>
    </source>
</evidence>
<keyword evidence="3" id="KW-1185">Reference proteome</keyword>
<gene>
    <name evidence="2" type="ORF">NITLEN_90123</name>
</gene>
<protein>
    <recommendedName>
        <fullName evidence="4">DUF4403 family protein</fullName>
    </recommendedName>
</protein>
<accession>A0A330LAT7</accession>
<keyword evidence="1" id="KW-0472">Membrane</keyword>
<name>A0A330LAT7_9BACT</name>
<dbReference type="EMBL" id="OUNR01000022">
    <property type="protein sequence ID" value="SPP66868.1"/>
    <property type="molecule type" value="Genomic_DNA"/>
</dbReference>
<dbReference type="Proteomes" id="UP000248168">
    <property type="component" value="Unassembled WGS sequence"/>
</dbReference>
<feature type="transmembrane region" description="Helical" evidence="1">
    <location>
        <begin position="12"/>
        <end position="33"/>
    </location>
</feature>
<evidence type="ECO:0000313" key="2">
    <source>
        <dbReference type="EMBL" id="SPP66868.1"/>
    </source>
</evidence>
<proteinExistence type="predicted"/>
<reference evidence="3" key="1">
    <citation type="submission" date="2018-04" db="EMBL/GenBank/DDBJ databases">
        <authorList>
            <person name="Lucker S."/>
            <person name="Sakoula D."/>
        </authorList>
    </citation>
    <scope>NUCLEOTIDE SEQUENCE [LARGE SCALE GENOMIC DNA]</scope>
</reference>
<dbReference type="InParanoid" id="A0A330LAT7"/>
<sequence length="490" mass="54488">MQHRSQAKTYLVRTVGGMLWAGIPAVFLLTWLVSSPLLQASSDIIIPKPTDVLLPPPPPPTLEPSVVNLKVGKTLREMREAVESSIAVHHEHEQEWILGKRQLNGVPFDYQYYLWRGPVRFKITGGRLITEFPDAQYRVRVRLKDPNGRARIAECGYGENANLHMKLDAASDVRWSEDWLISTTTQFGRPQFGEPCSLKPIDLDVTELVDEWITQRLPSLASAIDQAFLTQVEAKKRAQIVWEKLQEPMELRSGTWLMYHPQNPRPGLLTLDGDQSIHTTISLGFDPMIVVGPKPQVDNNPLPPLHIGAAAPEGFHLAMPMLVPYEELSARLAEEIVGQEIIPLVGSRITITGIRTYGSGNNLIIEVTVTGGVNGTLYLQGKPSLTPDGQTLELSEFNFTIDTSNLLARFTNLAAHNIILEKILPNMKIDVAGRMAGLRSLIQRQMNRELAPGIWLEGTVTRLDPRGIYPVPGGIEVQFVLDGTLNLTIQ</sequence>
<dbReference type="Pfam" id="PF14356">
    <property type="entry name" value="DUF4403"/>
    <property type="match status" value="1"/>
</dbReference>
<dbReference type="AlphaFoldDB" id="A0A330LAT7"/>
<evidence type="ECO:0008006" key="4">
    <source>
        <dbReference type="Google" id="ProtNLM"/>
    </source>
</evidence>
<evidence type="ECO:0000256" key="1">
    <source>
        <dbReference type="SAM" id="Phobius"/>
    </source>
</evidence>
<keyword evidence="1" id="KW-0812">Transmembrane</keyword>
<keyword evidence="1" id="KW-1133">Transmembrane helix</keyword>
<dbReference type="InterPro" id="IPR025515">
    <property type="entry name" value="DUF4403"/>
</dbReference>
<organism evidence="2 3">
    <name type="scientific">Nitrospira lenta</name>
    <dbReference type="NCBI Taxonomy" id="1436998"/>
    <lineage>
        <taxon>Bacteria</taxon>
        <taxon>Pseudomonadati</taxon>
        <taxon>Nitrospirota</taxon>
        <taxon>Nitrospiria</taxon>
        <taxon>Nitrospirales</taxon>
        <taxon>Nitrospiraceae</taxon>
        <taxon>Nitrospira</taxon>
    </lineage>
</organism>